<evidence type="ECO:0000256" key="2">
    <source>
        <dbReference type="ARBA" id="ARBA00022630"/>
    </source>
</evidence>
<dbReference type="InterPro" id="IPR001433">
    <property type="entry name" value="OxRdtase_FAD/NAD-bd"/>
</dbReference>
<organism evidence="12 13">
    <name type="scientific">Thermoproteota archaeon</name>
    <dbReference type="NCBI Taxonomy" id="2056631"/>
    <lineage>
        <taxon>Archaea</taxon>
        <taxon>Thermoproteota</taxon>
    </lineage>
</organism>
<dbReference type="InterPro" id="IPR037117">
    <property type="entry name" value="Dihydroorotate_DH_ele_sf"/>
</dbReference>
<feature type="binding site" evidence="10">
    <location>
        <position position="252"/>
    </location>
    <ligand>
        <name>[2Fe-2S] cluster</name>
        <dbReference type="ChEBI" id="CHEBI:190135"/>
    </ligand>
</feature>
<dbReference type="SUPFAM" id="SSF52343">
    <property type="entry name" value="Ferredoxin reductase-like, C-terminal NADP-linked domain"/>
    <property type="match status" value="1"/>
</dbReference>
<gene>
    <name evidence="12" type="ORF">DRJ31_09680</name>
</gene>
<evidence type="ECO:0000259" key="11">
    <source>
        <dbReference type="PROSITE" id="PS51384"/>
    </source>
</evidence>
<dbReference type="Proteomes" id="UP000278475">
    <property type="component" value="Unassembled WGS sequence"/>
</dbReference>
<evidence type="ECO:0000256" key="1">
    <source>
        <dbReference type="ARBA" id="ARBA00022448"/>
    </source>
</evidence>
<protein>
    <submittedName>
        <fullName evidence="12">Heterodisulfide reductase subunit F</fullName>
    </submittedName>
</protein>
<dbReference type="EMBL" id="QMQV01000167">
    <property type="protein sequence ID" value="RLE46764.1"/>
    <property type="molecule type" value="Genomic_DNA"/>
</dbReference>
<reference evidence="12 13" key="1">
    <citation type="submission" date="2018-06" db="EMBL/GenBank/DDBJ databases">
        <title>Extensive metabolic versatility and redundancy in microbially diverse, dynamic hydrothermal sediments.</title>
        <authorList>
            <person name="Dombrowski N."/>
            <person name="Teske A."/>
            <person name="Baker B.J."/>
        </authorList>
    </citation>
    <scope>NUCLEOTIDE SEQUENCE [LARGE SCALE GENOMIC DNA]</scope>
    <source>
        <strain evidence="12">B66_G16</strain>
    </source>
</reference>
<dbReference type="Pfam" id="PF10418">
    <property type="entry name" value="DHODB_Fe-S_bind"/>
    <property type="match status" value="1"/>
</dbReference>
<evidence type="ECO:0000256" key="8">
    <source>
        <dbReference type="ARBA" id="ARBA00023014"/>
    </source>
</evidence>
<evidence type="ECO:0000313" key="13">
    <source>
        <dbReference type="Proteomes" id="UP000278475"/>
    </source>
</evidence>
<evidence type="ECO:0000313" key="12">
    <source>
        <dbReference type="EMBL" id="RLE46764.1"/>
    </source>
</evidence>
<dbReference type="PIRSF" id="PIRSF006816">
    <property type="entry name" value="Cyc3_hyd_g"/>
    <property type="match status" value="1"/>
</dbReference>
<feature type="binding site" evidence="10">
    <location>
        <position position="244"/>
    </location>
    <ligand>
        <name>[2Fe-2S] cluster</name>
        <dbReference type="ChEBI" id="CHEBI:190135"/>
    </ligand>
</feature>
<dbReference type="GO" id="GO:0016491">
    <property type="term" value="F:oxidoreductase activity"/>
    <property type="evidence" value="ECO:0007669"/>
    <property type="project" value="InterPro"/>
</dbReference>
<comment type="cofactor">
    <cofactor evidence="9">
        <name>[2Fe-2S] cluster</name>
        <dbReference type="ChEBI" id="CHEBI:190135"/>
    </cofactor>
</comment>
<dbReference type="InterPro" id="IPR019480">
    <property type="entry name" value="Dihydroorotate_DH_Fe-S-bd"/>
</dbReference>
<dbReference type="PRINTS" id="PR00371">
    <property type="entry name" value="FPNCR"/>
</dbReference>
<dbReference type="PANTHER" id="PTHR43513">
    <property type="entry name" value="DIHYDROOROTATE DEHYDROGENASE B (NAD(+)), ELECTRON TRANSFER SUBUNIT"/>
    <property type="match status" value="1"/>
</dbReference>
<dbReference type="InterPro" id="IPR017927">
    <property type="entry name" value="FAD-bd_FR_type"/>
</dbReference>
<dbReference type="InterPro" id="IPR050353">
    <property type="entry name" value="PyrK_electron_transfer"/>
</dbReference>
<dbReference type="InterPro" id="IPR012165">
    <property type="entry name" value="Cyt_c3_hydrogenase_gsu"/>
</dbReference>
<keyword evidence="2" id="KW-0285">Flavoprotein</keyword>
<evidence type="ECO:0000256" key="7">
    <source>
        <dbReference type="ARBA" id="ARBA00023004"/>
    </source>
</evidence>
<evidence type="ECO:0000256" key="4">
    <source>
        <dbReference type="ARBA" id="ARBA00022723"/>
    </source>
</evidence>
<dbReference type="GO" id="GO:0046872">
    <property type="term" value="F:metal ion binding"/>
    <property type="evidence" value="ECO:0007669"/>
    <property type="project" value="UniProtKB-KW"/>
</dbReference>
<dbReference type="Gene3D" id="3.40.50.80">
    <property type="entry name" value="Nucleotide-binding domain of ferredoxin-NADP reductase (FNR) module"/>
    <property type="match status" value="1"/>
</dbReference>
<dbReference type="PRINTS" id="PR00406">
    <property type="entry name" value="CYTB5RDTASE"/>
</dbReference>
<keyword evidence="1" id="KW-0813">Transport</keyword>
<keyword evidence="6" id="KW-0249">Electron transport</keyword>
<dbReference type="SUPFAM" id="SSF63380">
    <property type="entry name" value="Riboflavin synthase domain-like"/>
    <property type="match status" value="1"/>
</dbReference>
<feature type="domain" description="FAD-binding FR-type" evidence="11">
    <location>
        <begin position="9"/>
        <end position="108"/>
    </location>
</feature>
<comment type="cofactor">
    <cofactor evidence="10">
        <name>[2Fe-2S] cluster</name>
        <dbReference type="ChEBI" id="CHEBI:190135"/>
    </cofactor>
    <text evidence="10">Binds 1 [2Fe-2S] cluster per subunit.</text>
</comment>
<sequence length="278" mass="31518">MAERVENPYVPYKAEIVEIKDEVKGPRPIKTFKIKLIGRERFDYKPGQGCLVSVFGRGESWFTIANSPTRPDLEFSVLKTGKVTTKLHEMEVGDVVGIRGPLGRPFPVEEWKGMNILTIGGGIGQTPLRSIYQYVIDNRKDYGNLTIVYGARSSKDLVYKDELMQLIEEGYEVHLSIDRPEEGWKYFVGFVPDNLKQNVKPDPKDTIAITCGPPIMIKITLNVLKELGFKEDQIYTTLERRMKCGIGKCGRCRVEGKYVCKDGPVFRYDELSALLESP</sequence>
<dbReference type="CDD" id="cd06221">
    <property type="entry name" value="sulfite_reductase_like"/>
    <property type="match status" value="1"/>
</dbReference>
<evidence type="ECO:0000256" key="6">
    <source>
        <dbReference type="ARBA" id="ARBA00022982"/>
    </source>
</evidence>
<dbReference type="PANTHER" id="PTHR43513:SF1">
    <property type="entry name" value="ANAEROBIC SULFITE REDUCTASE SUBUNIT B"/>
    <property type="match status" value="1"/>
</dbReference>
<dbReference type="AlphaFoldDB" id="A0A497EL52"/>
<evidence type="ECO:0000256" key="9">
    <source>
        <dbReference type="ARBA" id="ARBA00034078"/>
    </source>
</evidence>
<dbReference type="InterPro" id="IPR017938">
    <property type="entry name" value="Riboflavin_synthase-like_b-brl"/>
</dbReference>
<proteinExistence type="predicted"/>
<dbReference type="Gene3D" id="2.40.30.10">
    <property type="entry name" value="Translation factors"/>
    <property type="match status" value="1"/>
</dbReference>
<keyword evidence="8 10" id="KW-0411">Iron-sulfur</keyword>
<keyword evidence="5" id="KW-0274">FAD</keyword>
<keyword evidence="7 10" id="KW-0408">Iron</keyword>
<comment type="caution">
    <text evidence="12">The sequence shown here is derived from an EMBL/GenBank/DDBJ whole genome shotgun (WGS) entry which is preliminary data.</text>
</comment>
<feature type="binding site" evidence="10">
    <location>
        <position position="260"/>
    </location>
    <ligand>
        <name>[2Fe-2S] cluster</name>
        <dbReference type="ChEBI" id="CHEBI:190135"/>
    </ligand>
</feature>
<evidence type="ECO:0000256" key="3">
    <source>
        <dbReference type="ARBA" id="ARBA00022714"/>
    </source>
</evidence>
<evidence type="ECO:0000256" key="5">
    <source>
        <dbReference type="ARBA" id="ARBA00022827"/>
    </source>
</evidence>
<feature type="binding site" evidence="10">
    <location>
        <position position="249"/>
    </location>
    <ligand>
        <name>[2Fe-2S] cluster</name>
        <dbReference type="ChEBI" id="CHEBI:190135"/>
    </ligand>
</feature>
<dbReference type="InterPro" id="IPR001709">
    <property type="entry name" value="Flavoprot_Pyr_Nucl_cyt_Rdtase"/>
</dbReference>
<dbReference type="Gene3D" id="2.10.240.10">
    <property type="entry name" value="Dihydroorotate dehydrogenase, electron transfer subunit"/>
    <property type="match status" value="1"/>
</dbReference>
<keyword evidence="3 10" id="KW-0001">2Fe-2S</keyword>
<keyword evidence="4 10" id="KW-0479">Metal-binding</keyword>
<dbReference type="PROSITE" id="PS51384">
    <property type="entry name" value="FAD_FR"/>
    <property type="match status" value="1"/>
</dbReference>
<dbReference type="GO" id="GO:0006221">
    <property type="term" value="P:pyrimidine nucleotide biosynthetic process"/>
    <property type="evidence" value="ECO:0007669"/>
    <property type="project" value="InterPro"/>
</dbReference>
<dbReference type="GO" id="GO:0051537">
    <property type="term" value="F:2 iron, 2 sulfur cluster binding"/>
    <property type="evidence" value="ECO:0007669"/>
    <property type="project" value="UniProtKB-KW"/>
</dbReference>
<name>A0A497EL52_9CREN</name>
<accession>A0A497EL52</accession>
<dbReference type="Pfam" id="PF00175">
    <property type="entry name" value="NAD_binding_1"/>
    <property type="match status" value="1"/>
</dbReference>
<dbReference type="InterPro" id="IPR039261">
    <property type="entry name" value="FNR_nucleotide-bd"/>
</dbReference>
<dbReference type="GO" id="GO:0050660">
    <property type="term" value="F:flavin adenine dinucleotide binding"/>
    <property type="evidence" value="ECO:0007669"/>
    <property type="project" value="InterPro"/>
</dbReference>
<evidence type="ECO:0000256" key="10">
    <source>
        <dbReference type="PIRSR" id="PIRSR006816-2"/>
    </source>
</evidence>